<comment type="caution">
    <text evidence="1">The sequence shown here is derived from an EMBL/GenBank/DDBJ whole genome shotgun (WGS) entry which is preliminary data.</text>
</comment>
<sequence length="117" mass="13260">MAAIAVHTPVDGVNDCQIRSSILGWLGWLGGWKRRNERRGVVQPMRRELWCFFLCVEPSCLAVSIPGRDVTSTNVIGPSLDPKWRLRHDKKPPLTANRVKRPAQRWLAAVPSLHTQK</sequence>
<gene>
    <name evidence="1" type="ORF">APZ42_014719</name>
</gene>
<name>A0A162PMY5_9CRUS</name>
<dbReference type="EMBL" id="LRGB01000471">
    <property type="protein sequence ID" value="KZS18989.1"/>
    <property type="molecule type" value="Genomic_DNA"/>
</dbReference>
<evidence type="ECO:0000313" key="1">
    <source>
        <dbReference type="EMBL" id="KZS18989.1"/>
    </source>
</evidence>
<evidence type="ECO:0000313" key="2">
    <source>
        <dbReference type="Proteomes" id="UP000076858"/>
    </source>
</evidence>
<protein>
    <submittedName>
        <fullName evidence="1">Uncharacterized protein</fullName>
    </submittedName>
</protein>
<proteinExistence type="predicted"/>
<dbReference type="Proteomes" id="UP000076858">
    <property type="component" value="Unassembled WGS sequence"/>
</dbReference>
<accession>A0A162PMY5</accession>
<organism evidence="1 2">
    <name type="scientific">Daphnia magna</name>
    <dbReference type="NCBI Taxonomy" id="35525"/>
    <lineage>
        <taxon>Eukaryota</taxon>
        <taxon>Metazoa</taxon>
        <taxon>Ecdysozoa</taxon>
        <taxon>Arthropoda</taxon>
        <taxon>Crustacea</taxon>
        <taxon>Branchiopoda</taxon>
        <taxon>Diplostraca</taxon>
        <taxon>Cladocera</taxon>
        <taxon>Anomopoda</taxon>
        <taxon>Daphniidae</taxon>
        <taxon>Daphnia</taxon>
    </lineage>
</organism>
<dbReference type="AlphaFoldDB" id="A0A162PMY5"/>
<keyword evidence="2" id="KW-1185">Reference proteome</keyword>
<reference evidence="1 2" key="1">
    <citation type="submission" date="2016-03" db="EMBL/GenBank/DDBJ databases">
        <title>EvidentialGene: Evidence-directed Construction of Genes on Genomes.</title>
        <authorList>
            <person name="Gilbert D.G."/>
            <person name="Choi J.-H."/>
            <person name="Mockaitis K."/>
            <person name="Colbourne J."/>
            <person name="Pfrender M."/>
        </authorList>
    </citation>
    <scope>NUCLEOTIDE SEQUENCE [LARGE SCALE GENOMIC DNA]</scope>
    <source>
        <strain evidence="1 2">Xinb3</strain>
        <tissue evidence="1">Complete organism</tissue>
    </source>
</reference>